<sequence>PKPTQNPKWLQNGAQLLLGDPILRPYLPSFGCLFLPLLVDDNITMMEALHSFYHNDDQIVLKAILSVFCLGFAFLLWIRPINNHAATATNACNNPSCLRCHSTSQQHAQSFQSNVMMLRRLVQLEPELFRDMRGEIWDEVAIIEQRFESNHHNTSSSSFLKQLLELLTRTRRLITLKKSHDTTNEQNMIPLSPQEGQNPTVFFLQQLEAIPLHNIEACTKQHCPCIRLWKELHLPPNAPPVKLTGDIETLKTHFSVIREELLSAIQTNTATFHPFDDAVYEHANGKEQKQQEQQAEWSSIYLYRQGIKQVDTCKKYFSITTNILETMCPHRMGGCGFGSVYFSKLKQNTKVVEHCGPTNVRLRCHLPLAVPNKTSGSYLRVGEHCVSWEEGKPILFDDSFLHSAVYAGCNDSDGSSISSDQSSGDRIVLIVDFWHPSLSVADRTALGVLYPPGS</sequence>
<dbReference type="AlphaFoldDB" id="A0AAD8YH69"/>
<keyword evidence="4" id="KW-0812">Transmembrane</keyword>
<evidence type="ECO:0000256" key="1">
    <source>
        <dbReference type="ARBA" id="ARBA00007730"/>
    </source>
</evidence>
<dbReference type="InterPro" id="IPR007803">
    <property type="entry name" value="Asp/Arg/Pro-Hydrxlase"/>
</dbReference>
<evidence type="ECO:0000313" key="7">
    <source>
        <dbReference type="Proteomes" id="UP001224775"/>
    </source>
</evidence>
<feature type="transmembrane region" description="Helical" evidence="4">
    <location>
        <begin position="22"/>
        <end position="39"/>
    </location>
</feature>
<feature type="non-terminal residue" evidence="6">
    <location>
        <position position="1"/>
    </location>
</feature>
<dbReference type="GO" id="GO:0062101">
    <property type="term" value="F:peptidyl-aspartic acid 3-dioxygenase activity"/>
    <property type="evidence" value="ECO:0007669"/>
    <property type="project" value="UniProtKB-EC"/>
</dbReference>
<accession>A0AAD8YH69</accession>
<comment type="similarity">
    <text evidence="1">Belongs to the aspartyl/asparaginyl beta-hydroxylase family.</text>
</comment>
<dbReference type="Pfam" id="PF05118">
    <property type="entry name" value="Asp_Arg_Hydrox"/>
    <property type="match status" value="1"/>
</dbReference>
<gene>
    <name evidence="6" type="ORF">QTG54_003383</name>
</gene>
<keyword evidence="2" id="KW-0223">Dioxygenase</keyword>
<dbReference type="InterPro" id="IPR027443">
    <property type="entry name" value="IPNS-like_sf"/>
</dbReference>
<keyword evidence="3 6" id="KW-0560">Oxidoreductase</keyword>
<feature type="domain" description="Aspartyl/asparaginy/proline hydroxylase" evidence="5">
    <location>
        <begin position="253"/>
        <end position="436"/>
    </location>
</feature>
<keyword evidence="4" id="KW-0472">Membrane</keyword>
<dbReference type="InterPro" id="IPR051821">
    <property type="entry name" value="Asp/Asn_beta-hydroxylase"/>
</dbReference>
<keyword evidence="7" id="KW-1185">Reference proteome</keyword>
<dbReference type="EMBL" id="JATAAI010000005">
    <property type="protein sequence ID" value="KAK1745459.1"/>
    <property type="molecule type" value="Genomic_DNA"/>
</dbReference>
<dbReference type="PANTHER" id="PTHR46332:SF5">
    <property type="entry name" value="ASPARTATE BETA-HYDROXYLASE DOMAIN CONTAINING 2"/>
    <property type="match status" value="1"/>
</dbReference>
<feature type="transmembrane region" description="Helical" evidence="4">
    <location>
        <begin position="59"/>
        <end position="78"/>
    </location>
</feature>
<evidence type="ECO:0000256" key="2">
    <source>
        <dbReference type="ARBA" id="ARBA00022964"/>
    </source>
</evidence>
<dbReference type="EC" id="1.14.11.16" evidence="6"/>
<dbReference type="Proteomes" id="UP001224775">
    <property type="component" value="Unassembled WGS sequence"/>
</dbReference>
<dbReference type="SUPFAM" id="SSF51197">
    <property type="entry name" value="Clavaminate synthase-like"/>
    <property type="match status" value="1"/>
</dbReference>
<reference evidence="6" key="1">
    <citation type="submission" date="2023-06" db="EMBL/GenBank/DDBJ databases">
        <title>Survivors Of The Sea: Transcriptome response of Skeletonema marinoi to long-term dormancy.</title>
        <authorList>
            <person name="Pinder M.I.M."/>
            <person name="Kourtchenko O."/>
            <person name="Robertson E.K."/>
            <person name="Larsson T."/>
            <person name="Maumus F."/>
            <person name="Osuna-Cruz C.M."/>
            <person name="Vancaester E."/>
            <person name="Stenow R."/>
            <person name="Vandepoele K."/>
            <person name="Ploug H."/>
            <person name="Bruchert V."/>
            <person name="Godhe A."/>
            <person name="Topel M."/>
        </authorList>
    </citation>
    <scope>NUCLEOTIDE SEQUENCE</scope>
    <source>
        <strain evidence="6">R05AC</strain>
    </source>
</reference>
<name>A0AAD8YH69_9STRA</name>
<protein>
    <submittedName>
        <fullName evidence="6">Aspartyl/asparaginyl beta-hydroxylase</fullName>
        <ecNumber evidence="6">1.14.11.16</ecNumber>
    </submittedName>
</protein>
<keyword evidence="4" id="KW-1133">Transmembrane helix</keyword>
<evidence type="ECO:0000259" key="5">
    <source>
        <dbReference type="Pfam" id="PF05118"/>
    </source>
</evidence>
<proteinExistence type="inferred from homology"/>
<dbReference type="GO" id="GO:0016020">
    <property type="term" value="C:membrane"/>
    <property type="evidence" value="ECO:0007669"/>
    <property type="project" value="TreeGrafter"/>
</dbReference>
<evidence type="ECO:0000313" key="6">
    <source>
        <dbReference type="EMBL" id="KAK1745459.1"/>
    </source>
</evidence>
<evidence type="ECO:0000256" key="4">
    <source>
        <dbReference type="SAM" id="Phobius"/>
    </source>
</evidence>
<organism evidence="6 7">
    <name type="scientific">Skeletonema marinoi</name>
    <dbReference type="NCBI Taxonomy" id="267567"/>
    <lineage>
        <taxon>Eukaryota</taxon>
        <taxon>Sar</taxon>
        <taxon>Stramenopiles</taxon>
        <taxon>Ochrophyta</taxon>
        <taxon>Bacillariophyta</taxon>
        <taxon>Coscinodiscophyceae</taxon>
        <taxon>Thalassiosirophycidae</taxon>
        <taxon>Thalassiosirales</taxon>
        <taxon>Skeletonemataceae</taxon>
        <taxon>Skeletonema</taxon>
        <taxon>Skeletonema marinoi-dohrnii complex</taxon>
    </lineage>
</organism>
<dbReference type="PANTHER" id="PTHR46332">
    <property type="entry name" value="ASPARTATE BETA-HYDROXYLASE DOMAIN-CONTAINING PROTEIN 2"/>
    <property type="match status" value="1"/>
</dbReference>
<dbReference type="Gene3D" id="2.60.120.330">
    <property type="entry name" value="B-lactam Antibiotic, Isopenicillin N Synthase, Chain"/>
    <property type="match status" value="1"/>
</dbReference>
<comment type="caution">
    <text evidence="6">The sequence shown here is derived from an EMBL/GenBank/DDBJ whole genome shotgun (WGS) entry which is preliminary data.</text>
</comment>
<evidence type="ECO:0000256" key="3">
    <source>
        <dbReference type="ARBA" id="ARBA00023002"/>
    </source>
</evidence>